<sequence length="46" mass="5550">MLVRDPMKNSSLFRSRQAFLESWQLDVWHTGLLYTFSVIINYMFHA</sequence>
<feature type="transmembrane region" description="Helical" evidence="1">
    <location>
        <begin position="27"/>
        <end position="44"/>
    </location>
</feature>
<proteinExistence type="predicted"/>
<keyword evidence="1" id="KW-0812">Transmembrane</keyword>
<keyword evidence="1" id="KW-0472">Membrane</keyword>
<dbReference type="AlphaFoldDB" id="A0A2P2PQW9"/>
<dbReference type="EMBL" id="GGEC01076597">
    <property type="protein sequence ID" value="MBX57081.1"/>
    <property type="molecule type" value="Transcribed_RNA"/>
</dbReference>
<evidence type="ECO:0000313" key="2">
    <source>
        <dbReference type="EMBL" id="MBX57081.1"/>
    </source>
</evidence>
<evidence type="ECO:0000256" key="1">
    <source>
        <dbReference type="SAM" id="Phobius"/>
    </source>
</evidence>
<keyword evidence="1" id="KW-1133">Transmembrane helix</keyword>
<protein>
    <submittedName>
        <fullName evidence="2">Uncharacterized protein</fullName>
    </submittedName>
</protein>
<accession>A0A2P2PQW9</accession>
<organism evidence="2">
    <name type="scientific">Rhizophora mucronata</name>
    <name type="common">Asiatic mangrove</name>
    <dbReference type="NCBI Taxonomy" id="61149"/>
    <lineage>
        <taxon>Eukaryota</taxon>
        <taxon>Viridiplantae</taxon>
        <taxon>Streptophyta</taxon>
        <taxon>Embryophyta</taxon>
        <taxon>Tracheophyta</taxon>
        <taxon>Spermatophyta</taxon>
        <taxon>Magnoliopsida</taxon>
        <taxon>eudicotyledons</taxon>
        <taxon>Gunneridae</taxon>
        <taxon>Pentapetalae</taxon>
        <taxon>rosids</taxon>
        <taxon>fabids</taxon>
        <taxon>Malpighiales</taxon>
        <taxon>Rhizophoraceae</taxon>
        <taxon>Rhizophora</taxon>
    </lineage>
</organism>
<reference evidence="2" key="1">
    <citation type="submission" date="2018-02" db="EMBL/GenBank/DDBJ databases">
        <title>Rhizophora mucronata_Transcriptome.</title>
        <authorList>
            <person name="Meera S.P."/>
            <person name="Sreeshan A."/>
            <person name="Augustine A."/>
        </authorList>
    </citation>
    <scope>NUCLEOTIDE SEQUENCE</scope>
    <source>
        <tissue evidence="2">Leaf</tissue>
    </source>
</reference>
<name>A0A2P2PQW9_RHIMU</name>